<dbReference type="GO" id="GO:0140078">
    <property type="term" value="F:class I DNA-(apurinic or apyrimidinic site) endonuclease activity"/>
    <property type="evidence" value="ECO:0007669"/>
    <property type="project" value="UniProtKB-EC"/>
</dbReference>
<dbReference type="RefSeq" id="WP_115551096.1">
    <property type="nucleotide sequence ID" value="NZ_CAPHNE010000082.1"/>
</dbReference>
<keyword evidence="7 10" id="KW-0411">Iron-sulfur</keyword>
<evidence type="ECO:0000256" key="9">
    <source>
        <dbReference type="ARBA" id="ARBA00023295"/>
    </source>
</evidence>
<evidence type="ECO:0000256" key="4">
    <source>
        <dbReference type="ARBA" id="ARBA00022763"/>
    </source>
</evidence>
<dbReference type="GO" id="GO:0003677">
    <property type="term" value="F:DNA binding"/>
    <property type="evidence" value="ECO:0007669"/>
    <property type="project" value="UniProtKB-UniRule"/>
</dbReference>
<dbReference type="InterPro" id="IPR003651">
    <property type="entry name" value="Endonuclease3_FeS-loop_motif"/>
</dbReference>
<comment type="similarity">
    <text evidence="1 10">Belongs to the Nth/MutY family.</text>
</comment>
<protein>
    <recommendedName>
        <fullName evidence="10">Endonuclease III</fullName>
        <ecNumber evidence="10">4.2.99.18</ecNumber>
    </recommendedName>
    <alternativeName>
        <fullName evidence="10">DNA-(apurinic or apyrimidinic site) lyase</fullName>
    </alternativeName>
</protein>
<dbReference type="PIRSF" id="PIRSF001435">
    <property type="entry name" value="Nth"/>
    <property type="match status" value="1"/>
</dbReference>
<evidence type="ECO:0000313" key="12">
    <source>
        <dbReference type="EMBL" id="RDU63771.1"/>
    </source>
</evidence>
<sequence length="230" mass="25720">MLESKSKKDSKTTKEVKVKKVTKAEVARIKALFLEHYKDAKTELNYRNDFELLIAVMLSAQCTDKRVNLITPALFEKYPTPKALSGADLDSIKECIKTCSFFNNKAENLKAMAKEVCERFGGEIPLEREALKSLPGVGQKTANVVLIESKEANFIAVDTHVFRVSHRLGLSSASTPLATEEDLTKAYKDNLATLHQAMVLFGRYICKAVSPQCTECFLSHLCKSKTTYRC</sequence>
<comment type="caution">
    <text evidence="12">The sequence shown here is derived from an EMBL/GenBank/DDBJ whole genome shotgun (WGS) entry which is preliminary data.</text>
</comment>
<feature type="binding site" evidence="10">
    <location>
        <position position="216"/>
    </location>
    <ligand>
        <name>[4Fe-4S] cluster</name>
        <dbReference type="ChEBI" id="CHEBI:49883"/>
    </ligand>
</feature>
<feature type="binding site" evidence="10">
    <location>
        <position position="222"/>
    </location>
    <ligand>
        <name>[4Fe-4S] cluster</name>
        <dbReference type="ChEBI" id="CHEBI:49883"/>
    </ligand>
</feature>
<dbReference type="GO" id="GO:0046872">
    <property type="term" value="F:metal ion binding"/>
    <property type="evidence" value="ECO:0007669"/>
    <property type="project" value="UniProtKB-KW"/>
</dbReference>
<dbReference type="Pfam" id="PF10576">
    <property type="entry name" value="EndIII_4Fe-2S"/>
    <property type="match status" value="1"/>
</dbReference>
<dbReference type="SMART" id="SM00478">
    <property type="entry name" value="ENDO3c"/>
    <property type="match status" value="1"/>
</dbReference>
<accession>A0A3D8IGU2</accession>
<dbReference type="InterPro" id="IPR000445">
    <property type="entry name" value="HhH_motif"/>
</dbReference>
<evidence type="ECO:0000256" key="5">
    <source>
        <dbReference type="ARBA" id="ARBA00022801"/>
    </source>
</evidence>
<dbReference type="EC" id="4.2.99.18" evidence="10"/>
<evidence type="ECO:0000256" key="3">
    <source>
        <dbReference type="ARBA" id="ARBA00022723"/>
    </source>
</evidence>
<dbReference type="Gene3D" id="1.10.340.30">
    <property type="entry name" value="Hypothetical protein, domain 2"/>
    <property type="match status" value="1"/>
</dbReference>
<evidence type="ECO:0000256" key="6">
    <source>
        <dbReference type="ARBA" id="ARBA00023004"/>
    </source>
</evidence>
<evidence type="ECO:0000256" key="7">
    <source>
        <dbReference type="ARBA" id="ARBA00023014"/>
    </source>
</evidence>
<keyword evidence="10" id="KW-0456">Lyase</keyword>
<dbReference type="Pfam" id="PF00633">
    <property type="entry name" value="HHH"/>
    <property type="match status" value="1"/>
</dbReference>
<dbReference type="CDD" id="cd00056">
    <property type="entry name" value="ENDO3c"/>
    <property type="match status" value="1"/>
</dbReference>
<evidence type="ECO:0000313" key="13">
    <source>
        <dbReference type="Proteomes" id="UP000256650"/>
    </source>
</evidence>
<keyword evidence="12" id="KW-0540">Nuclease</keyword>
<comment type="catalytic activity">
    <reaction evidence="10">
        <text>2'-deoxyribonucleotide-(2'-deoxyribose 5'-phosphate)-2'-deoxyribonucleotide-DNA = a 3'-end 2'-deoxyribonucleotide-(2,3-dehydro-2,3-deoxyribose 5'-phosphate)-DNA + a 5'-end 5'-phospho-2'-deoxyribonucleoside-DNA + H(+)</text>
        <dbReference type="Rhea" id="RHEA:66592"/>
        <dbReference type="Rhea" id="RHEA-COMP:13180"/>
        <dbReference type="Rhea" id="RHEA-COMP:16897"/>
        <dbReference type="Rhea" id="RHEA-COMP:17067"/>
        <dbReference type="ChEBI" id="CHEBI:15378"/>
        <dbReference type="ChEBI" id="CHEBI:136412"/>
        <dbReference type="ChEBI" id="CHEBI:157695"/>
        <dbReference type="ChEBI" id="CHEBI:167181"/>
        <dbReference type="EC" id="4.2.99.18"/>
    </reaction>
</comment>
<dbReference type="PANTHER" id="PTHR10359:SF18">
    <property type="entry name" value="ENDONUCLEASE III"/>
    <property type="match status" value="1"/>
</dbReference>
<reference evidence="12 13" key="1">
    <citation type="submission" date="2018-04" db="EMBL/GenBank/DDBJ databases">
        <title>Novel Campyloabacter and Helicobacter Species and Strains.</title>
        <authorList>
            <person name="Mannion A.J."/>
            <person name="Shen Z."/>
            <person name="Fox J.G."/>
        </authorList>
    </citation>
    <scope>NUCLEOTIDE SEQUENCE [LARGE SCALE GENOMIC DNA]</scope>
    <source>
        <strain evidence="12 13">MIT 99-5101</strain>
    </source>
</reference>
<keyword evidence="2 10" id="KW-0004">4Fe-4S</keyword>
<keyword evidence="13" id="KW-1185">Reference proteome</keyword>
<comment type="function">
    <text evidence="10">DNA repair enzyme that has both DNA N-glycosylase activity and AP-lyase activity. The DNA N-glycosylase activity releases various damaged pyrimidines from DNA by cleaving the N-glycosidic bond, leaving an AP (apurinic/apyrimidinic) site. The AP-lyase activity cleaves the phosphodiester bond 3' to the AP site by a beta-elimination, leaving a 3'-terminal unsaturated sugar and a product with a terminal 5'-phosphate.</text>
</comment>
<dbReference type="InterPro" id="IPR005759">
    <property type="entry name" value="Nth"/>
</dbReference>
<dbReference type="InterPro" id="IPR023170">
    <property type="entry name" value="HhH_base_excis_C"/>
</dbReference>
<evidence type="ECO:0000256" key="8">
    <source>
        <dbReference type="ARBA" id="ARBA00023204"/>
    </source>
</evidence>
<evidence type="ECO:0000256" key="1">
    <source>
        <dbReference type="ARBA" id="ARBA00008343"/>
    </source>
</evidence>
<dbReference type="GO" id="GO:0006285">
    <property type="term" value="P:base-excision repair, AP site formation"/>
    <property type="evidence" value="ECO:0007669"/>
    <property type="project" value="TreeGrafter"/>
</dbReference>
<feature type="binding site" evidence="10">
    <location>
        <position position="213"/>
    </location>
    <ligand>
        <name>[4Fe-4S] cluster</name>
        <dbReference type="ChEBI" id="CHEBI:49883"/>
    </ligand>
</feature>
<keyword evidence="5 10" id="KW-0378">Hydrolase</keyword>
<keyword evidence="8 10" id="KW-0234">DNA repair</keyword>
<dbReference type="SUPFAM" id="SSF48150">
    <property type="entry name" value="DNA-glycosylase"/>
    <property type="match status" value="1"/>
</dbReference>
<evidence type="ECO:0000259" key="11">
    <source>
        <dbReference type="SMART" id="SM00478"/>
    </source>
</evidence>
<dbReference type="InterPro" id="IPR003265">
    <property type="entry name" value="HhH-GPD_domain"/>
</dbReference>
<dbReference type="GO" id="GO:0019104">
    <property type="term" value="F:DNA N-glycosylase activity"/>
    <property type="evidence" value="ECO:0007669"/>
    <property type="project" value="UniProtKB-UniRule"/>
</dbReference>
<gene>
    <name evidence="10 12" type="primary">nth</name>
    <name evidence="12" type="ORF">CQA43_02800</name>
</gene>
<dbReference type="GO" id="GO:0051539">
    <property type="term" value="F:4 iron, 4 sulfur cluster binding"/>
    <property type="evidence" value="ECO:0007669"/>
    <property type="project" value="UniProtKB-UniRule"/>
</dbReference>
<dbReference type="Gene3D" id="1.10.1670.10">
    <property type="entry name" value="Helix-hairpin-Helix base-excision DNA repair enzymes (C-terminal)"/>
    <property type="match status" value="1"/>
</dbReference>
<keyword evidence="9 10" id="KW-0326">Glycosidase</keyword>
<dbReference type="SMART" id="SM00525">
    <property type="entry name" value="FES"/>
    <property type="match status" value="1"/>
</dbReference>
<dbReference type="GeneID" id="82535213"/>
<dbReference type="AlphaFoldDB" id="A0A3D8IGU2"/>
<evidence type="ECO:0000256" key="2">
    <source>
        <dbReference type="ARBA" id="ARBA00022485"/>
    </source>
</evidence>
<organism evidence="12 13">
    <name type="scientific">Helicobacter ganmani</name>
    <dbReference type="NCBI Taxonomy" id="60246"/>
    <lineage>
        <taxon>Bacteria</taxon>
        <taxon>Pseudomonadati</taxon>
        <taxon>Campylobacterota</taxon>
        <taxon>Epsilonproteobacteria</taxon>
        <taxon>Campylobacterales</taxon>
        <taxon>Helicobacteraceae</taxon>
        <taxon>Helicobacter</taxon>
    </lineage>
</organism>
<dbReference type="OrthoDB" id="9800977at2"/>
<dbReference type="FunFam" id="1.10.340.30:FF:000001">
    <property type="entry name" value="Endonuclease III"/>
    <property type="match status" value="1"/>
</dbReference>
<keyword evidence="3 10" id="KW-0479">Metal-binding</keyword>
<keyword evidence="4 10" id="KW-0227">DNA damage</keyword>
<comment type="cofactor">
    <cofactor evidence="10">
        <name>[4Fe-4S] cluster</name>
        <dbReference type="ChEBI" id="CHEBI:49883"/>
    </cofactor>
    <text evidence="10">Binds 1 [4Fe-4S] cluster.</text>
</comment>
<feature type="domain" description="HhH-GPD" evidence="11">
    <location>
        <begin position="58"/>
        <end position="204"/>
    </location>
</feature>
<name>A0A3D8IGU2_9HELI</name>
<dbReference type="EMBL" id="NXLS01000002">
    <property type="protein sequence ID" value="RDU63771.1"/>
    <property type="molecule type" value="Genomic_DNA"/>
</dbReference>
<proteinExistence type="inferred from homology"/>
<dbReference type="NCBIfam" id="TIGR01083">
    <property type="entry name" value="nth"/>
    <property type="match status" value="1"/>
</dbReference>
<dbReference type="InterPro" id="IPR011257">
    <property type="entry name" value="DNA_glycosylase"/>
</dbReference>
<keyword evidence="12" id="KW-0255">Endonuclease</keyword>
<dbReference type="HAMAP" id="MF_00942">
    <property type="entry name" value="Nth"/>
    <property type="match status" value="1"/>
</dbReference>
<keyword evidence="10" id="KW-0238">DNA-binding</keyword>
<dbReference type="Proteomes" id="UP000256650">
    <property type="component" value="Unassembled WGS sequence"/>
</dbReference>
<keyword evidence="6 10" id="KW-0408">Iron</keyword>
<feature type="binding site" evidence="10">
    <location>
        <position position="206"/>
    </location>
    <ligand>
        <name>[4Fe-4S] cluster</name>
        <dbReference type="ChEBI" id="CHEBI:49883"/>
    </ligand>
</feature>
<dbReference type="Pfam" id="PF00730">
    <property type="entry name" value="HhH-GPD"/>
    <property type="match status" value="1"/>
</dbReference>
<dbReference type="PANTHER" id="PTHR10359">
    <property type="entry name" value="A/G-SPECIFIC ADENINE GLYCOSYLASE/ENDONUCLEASE III"/>
    <property type="match status" value="1"/>
</dbReference>
<evidence type="ECO:0000256" key="10">
    <source>
        <dbReference type="HAMAP-Rule" id="MF_00942"/>
    </source>
</evidence>